<sequence length="88" mass="10555">MQLLVVLLLHILLVGKMMNKKDKLILFFKKIGTPSVLTLFCFLNVSENWVFWPIWRKIGLFILIPILFWVFWIGDSEQFLPFDKKEKK</sequence>
<keyword evidence="1" id="KW-0472">Membrane</keyword>
<protein>
    <submittedName>
        <fullName evidence="2">Uncharacterized protein</fullName>
    </submittedName>
</protein>
<evidence type="ECO:0000313" key="3">
    <source>
        <dbReference type="Proteomes" id="UP001301012"/>
    </source>
</evidence>
<keyword evidence="3" id="KW-1185">Reference proteome</keyword>
<feature type="transmembrane region" description="Helical" evidence="1">
    <location>
        <begin position="58"/>
        <end position="74"/>
    </location>
</feature>
<comment type="caution">
    <text evidence="2">The sequence shown here is derived from an EMBL/GenBank/DDBJ whole genome shotgun (WGS) entry which is preliminary data.</text>
</comment>
<dbReference type="RefSeq" id="WP_284132581.1">
    <property type="nucleotide sequence ID" value="NZ_JASKYM010000003.1"/>
</dbReference>
<dbReference type="EMBL" id="JASKYM010000003">
    <property type="protein sequence ID" value="MDK2563639.1"/>
    <property type="molecule type" value="Genomic_DNA"/>
</dbReference>
<evidence type="ECO:0000313" key="2">
    <source>
        <dbReference type="EMBL" id="MDK2563639.1"/>
    </source>
</evidence>
<name>A0ABT7E9N1_9FIRM</name>
<proteinExistence type="predicted"/>
<feature type="transmembrane region" description="Helical" evidence="1">
    <location>
        <begin position="27"/>
        <end position="46"/>
    </location>
</feature>
<gene>
    <name evidence="2" type="ORF">QOZ84_08755</name>
</gene>
<evidence type="ECO:0000256" key="1">
    <source>
        <dbReference type="SAM" id="Phobius"/>
    </source>
</evidence>
<keyword evidence="1" id="KW-0812">Transmembrane</keyword>
<organism evidence="2 3">
    <name type="scientific">Romboutsia sedimentorum</name>
    <dbReference type="NCBI Taxonomy" id="1368474"/>
    <lineage>
        <taxon>Bacteria</taxon>
        <taxon>Bacillati</taxon>
        <taxon>Bacillota</taxon>
        <taxon>Clostridia</taxon>
        <taxon>Peptostreptococcales</taxon>
        <taxon>Peptostreptococcaceae</taxon>
        <taxon>Romboutsia</taxon>
    </lineage>
</organism>
<dbReference type="Proteomes" id="UP001301012">
    <property type="component" value="Unassembled WGS sequence"/>
</dbReference>
<keyword evidence="1" id="KW-1133">Transmembrane helix</keyword>
<accession>A0ABT7E9N1</accession>
<reference evidence="2 3" key="1">
    <citation type="submission" date="2023-05" db="EMBL/GenBank/DDBJ databases">
        <title>Rombocin, a short stable natural nisin variant, displays selective antimicrobial activity against Listeria monocytogenes and employs dual mode of action to kill target bacterial strains.</title>
        <authorList>
            <person name="Wambui J."/>
            <person name="Stephan R."/>
            <person name="Kuipers O.P."/>
        </authorList>
    </citation>
    <scope>NUCLEOTIDE SEQUENCE [LARGE SCALE GENOMIC DNA]</scope>
    <source>
        <strain evidence="2 3">RC002</strain>
    </source>
</reference>